<dbReference type="AlphaFoldDB" id="A0A1S3HHQ2"/>
<gene>
    <name evidence="4" type="primary">LOC106155379</name>
</gene>
<dbReference type="Pfam" id="PF13833">
    <property type="entry name" value="EF-hand_8"/>
    <property type="match status" value="1"/>
</dbReference>
<name>A0A1S3HHQ2_LINAN</name>
<dbReference type="Pfam" id="PF13202">
    <property type="entry name" value="EF-hand_5"/>
    <property type="match status" value="1"/>
</dbReference>
<sequence length="185" mass="21390">MPLKSASAPYPEFWLRKIRSMFAMFDHDQDGVIHREDIVDWCVKNAKGRLNQVQMEVFQELMDEAWEYYWAGEEKRTEVTLYDIADSVNRTYQAPGFKALQDKWLGTCFDKVADIDGDGYLTLEEFTSFLGLFGVHPLSVPACFEALKTNKDDLISREQFVQKGKEFAYITVNSPAKMFWGPFIA</sequence>
<dbReference type="InterPro" id="IPR002048">
    <property type="entry name" value="EF_hand_dom"/>
</dbReference>
<dbReference type="SUPFAM" id="SSF47473">
    <property type="entry name" value="EF-hand"/>
    <property type="match status" value="1"/>
</dbReference>
<feature type="domain" description="EF-hand" evidence="2">
    <location>
        <begin position="13"/>
        <end position="48"/>
    </location>
</feature>
<dbReference type="Gene3D" id="1.10.238.10">
    <property type="entry name" value="EF-hand"/>
    <property type="match status" value="1"/>
</dbReference>
<dbReference type="PROSITE" id="PS00018">
    <property type="entry name" value="EF_HAND_1"/>
    <property type="match status" value="1"/>
</dbReference>
<dbReference type="STRING" id="7574.A0A1S3HHQ2"/>
<evidence type="ECO:0000313" key="4">
    <source>
        <dbReference type="RefSeq" id="XP_013385633.1"/>
    </source>
</evidence>
<organism evidence="3 4">
    <name type="scientific">Lingula anatina</name>
    <name type="common">Brachiopod</name>
    <name type="synonym">Lingula unguis</name>
    <dbReference type="NCBI Taxonomy" id="7574"/>
    <lineage>
        <taxon>Eukaryota</taxon>
        <taxon>Metazoa</taxon>
        <taxon>Spiralia</taxon>
        <taxon>Lophotrochozoa</taxon>
        <taxon>Brachiopoda</taxon>
        <taxon>Linguliformea</taxon>
        <taxon>Lingulata</taxon>
        <taxon>Lingulida</taxon>
        <taxon>Linguloidea</taxon>
        <taxon>Lingulidae</taxon>
        <taxon>Lingula</taxon>
    </lineage>
</organism>
<dbReference type="InterPro" id="IPR018247">
    <property type="entry name" value="EF_Hand_1_Ca_BS"/>
</dbReference>
<protein>
    <submittedName>
        <fullName evidence="4">Sarcoplasmic calcium-binding protein-like</fullName>
    </submittedName>
</protein>
<evidence type="ECO:0000256" key="1">
    <source>
        <dbReference type="ARBA" id="ARBA00022837"/>
    </source>
</evidence>
<keyword evidence="1" id="KW-0106">Calcium</keyword>
<accession>A0A1S3HHQ2</accession>
<dbReference type="OrthoDB" id="6229588at2759"/>
<dbReference type="RefSeq" id="XP_013385633.1">
    <property type="nucleotide sequence ID" value="XM_013530179.1"/>
</dbReference>
<dbReference type="GO" id="GO:0005509">
    <property type="term" value="F:calcium ion binding"/>
    <property type="evidence" value="ECO:0007669"/>
    <property type="project" value="InterPro"/>
</dbReference>
<keyword evidence="3" id="KW-1185">Reference proteome</keyword>
<dbReference type="Proteomes" id="UP000085678">
    <property type="component" value="Unplaced"/>
</dbReference>
<dbReference type="InterPro" id="IPR011992">
    <property type="entry name" value="EF-hand-dom_pair"/>
</dbReference>
<dbReference type="KEGG" id="lak:106155379"/>
<dbReference type="InParanoid" id="A0A1S3HHQ2"/>
<proteinExistence type="predicted"/>
<reference evidence="4" key="1">
    <citation type="submission" date="2025-08" db="UniProtKB">
        <authorList>
            <consortium name="RefSeq"/>
        </authorList>
    </citation>
    <scope>IDENTIFICATION</scope>
    <source>
        <tissue evidence="4">Gonads</tissue>
    </source>
</reference>
<dbReference type="GeneID" id="106155379"/>
<evidence type="ECO:0000259" key="2">
    <source>
        <dbReference type="PROSITE" id="PS50222"/>
    </source>
</evidence>
<evidence type="ECO:0000313" key="3">
    <source>
        <dbReference type="Proteomes" id="UP000085678"/>
    </source>
</evidence>
<feature type="domain" description="EF-hand" evidence="2">
    <location>
        <begin position="100"/>
        <end position="136"/>
    </location>
</feature>
<dbReference type="PROSITE" id="PS50222">
    <property type="entry name" value="EF_HAND_2"/>
    <property type="match status" value="2"/>
</dbReference>